<dbReference type="Gene3D" id="1.20.1250.20">
    <property type="entry name" value="MFS general substrate transporter like domains"/>
    <property type="match status" value="1"/>
</dbReference>
<dbReference type="PROSITE" id="PS50850">
    <property type="entry name" value="MFS"/>
    <property type="match status" value="1"/>
</dbReference>
<sequence>MNSIPNSARKKVMLALCVATFLAAIEGTIVSTAMPAITGELNGMKQYSWIVSIYLLMTVISTPIYGKLADLYGRKRMFIAGASIFLLGSALSGAAQTMNELIAFRAVQGLGAGSLATIPFTIIGDLYSFEKRAKVQGWMSSIWGIAGISGPLMGGLLVDYVSWRSIFYLNLPVGLAAMILLALSLKENFEKKKHHIDYPGILTFTIGMFCLLYALELLHEESGGGTNWALIISLFAVAAISLALFYLIEKRSPEPMIPLQLFRIRTISMANLDSFIICVINVVIIFYLPLWIQGVFGKTATFSGIAMMPLSLGWPLGSIVAGNAMAKHGMRRLALAGSFFVIAACLGFTFMDAQTPVVWMMVCTFLAGMSFGLSLTSFTVSVQSAVSWELRGAAVASNNFIRTFGQTVGIAIFSLLLNTGATNSLNPDLLSDSLHQVFMVITVLSAVVLLVSFGLPKKAAIAAAPETAQTAAAKPDTQLEPK</sequence>
<proteinExistence type="predicted"/>
<organism evidence="9 10">
    <name type="scientific">Paenibacillus protaetiae</name>
    <dbReference type="NCBI Taxonomy" id="2509456"/>
    <lineage>
        <taxon>Bacteria</taxon>
        <taxon>Bacillati</taxon>
        <taxon>Bacillota</taxon>
        <taxon>Bacilli</taxon>
        <taxon>Bacillales</taxon>
        <taxon>Paenibacillaceae</taxon>
        <taxon>Paenibacillus</taxon>
    </lineage>
</organism>
<comment type="subcellular location">
    <subcellularLocation>
        <location evidence="1">Cell membrane</location>
        <topology evidence="1">Multi-pass membrane protein</topology>
    </subcellularLocation>
</comment>
<keyword evidence="5 7" id="KW-1133">Transmembrane helix</keyword>
<keyword evidence="3" id="KW-1003">Cell membrane</keyword>
<dbReference type="Gene3D" id="1.20.1720.10">
    <property type="entry name" value="Multidrug resistance protein D"/>
    <property type="match status" value="1"/>
</dbReference>
<evidence type="ECO:0000313" key="10">
    <source>
        <dbReference type="Proteomes" id="UP000293568"/>
    </source>
</evidence>
<feature type="transmembrane region" description="Helical" evidence="7">
    <location>
        <begin position="437"/>
        <end position="455"/>
    </location>
</feature>
<evidence type="ECO:0000256" key="6">
    <source>
        <dbReference type="ARBA" id="ARBA00023136"/>
    </source>
</evidence>
<feature type="transmembrane region" description="Helical" evidence="7">
    <location>
        <begin position="227"/>
        <end position="248"/>
    </location>
</feature>
<feature type="transmembrane region" description="Helical" evidence="7">
    <location>
        <begin position="12"/>
        <end position="34"/>
    </location>
</feature>
<keyword evidence="6 7" id="KW-0472">Membrane</keyword>
<accession>A0A4P6F5M6</accession>
<evidence type="ECO:0000256" key="7">
    <source>
        <dbReference type="SAM" id="Phobius"/>
    </source>
</evidence>
<dbReference type="AlphaFoldDB" id="A0A4P6F5M6"/>
<evidence type="ECO:0000256" key="5">
    <source>
        <dbReference type="ARBA" id="ARBA00022989"/>
    </source>
</evidence>
<feature type="transmembrane region" description="Helical" evidence="7">
    <location>
        <begin position="269"/>
        <end position="288"/>
    </location>
</feature>
<feature type="transmembrane region" description="Helical" evidence="7">
    <location>
        <begin position="107"/>
        <end position="129"/>
    </location>
</feature>
<gene>
    <name evidence="9" type="ORF">ET464_04230</name>
</gene>
<feature type="transmembrane region" description="Helical" evidence="7">
    <location>
        <begin position="300"/>
        <end position="321"/>
    </location>
</feature>
<dbReference type="RefSeq" id="WP_129438526.1">
    <property type="nucleotide sequence ID" value="NZ_CP035492.1"/>
</dbReference>
<dbReference type="GO" id="GO:0005886">
    <property type="term" value="C:plasma membrane"/>
    <property type="evidence" value="ECO:0007669"/>
    <property type="project" value="UniProtKB-SubCell"/>
</dbReference>
<dbReference type="OrthoDB" id="9816041at2"/>
<feature type="transmembrane region" description="Helical" evidence="7">
    <location>
        <begin position="141"/>
        <end position="160"/>
    </location>
</feature>
<keyword evidence="4 7" id="KW-0812">Transmembrane</keyword>
<feature type="transmembrane region" description="Helical" evidence="7">
    <location>
        <begin position="399"/>
        <end position="417"/>
    </location>
</feature>
<dbReference type="InterPro" id="IPR020846">
    <property type="entry name" value="MFS_dom"/>
</dbReference>
<keyword evidence="2" id="KW-0813">Transport</keyword>
<dbReference type="PANTHER" id="PTHR23501:SF191">
    <property type="entry name" value="VACUOLAR BASIC AMINO ACID TRANSPORTER 4"/>
    <property type="match status" value="1"/>
</dbReference>
<dbReference type="Pfam" id="PF07690">
    <property type="entry name" value="MFS_1"/>
    <property type="match status" value="1"/>
</dbReference>
<feature type="transmembrane region" description="Helical" evidence="7">
    <location>
        <begin position="196"/>
        <end position="215"/>
    </location>
</feature>
<name>A0A4P6F5M6_9BACL</name>
<evidence type="ECO:0000259" key="8">
    <source>
        <dbReference type="PROSITE" id="PS50850"/>
    </source>
</evidence>
<feature type="transmembrane region" description="Helical" evidence="7">
    <location>
        <begin position="357"/>
        <end position="378"/>
    </location>
</feature>
<feature type="transmembrane region" description="Helical" evidence="7">
    <location>
        <begin position="166"/>
        <end position="184"/>
    </location>
</feature>
<dbReference type="PANTHER" id="PTHR23501">
    <property type="entry name" value="MAJOR FACILITATOR SUPERFAMILY"/>
    <property type="match status" value="1"/>
</dbReference>
<feature type="transmembrane region" description="Helical" evidence="7">
    <location>
        <begin position="46"/>
        <end position="65"/>
    </location>
</feature>
<dbReference type="InterPro" id="IPR036259">
    <property type="entry name" value="MFS_trans_sf"/>
</dbReference>
<dbReference type="KEGG" id="pprt:ET464_04230"/>
<feature type="transmembrane region" description="Helical" evidence="7">
    <location>
        <begin position="333"/>
        <end position="351"/>
    </location>
</feature>
<protein>
    <submittedName>
        <fullName evidence="9">MFS transporter</fullName>
    </submittedName>
</protein>
<reference evidence="9 10" key="1">
    <citation type="submission" date="2019-01" db="EMBL/GenBank/DDBJ databases">
        <title>Genome sequencing of strain FW100M-2.</title>
        <authorList>
            <person name="Heo J."/>
            <person name="Kim S.-J."/>
            <person name="Kim J.-S."/>
            <person name="Hong S.-B."/>
            <person name="Kwon S.-W."/>
        </authorList>
    </citation>
    <scope>NUCLEOTIDE SEQUENCE [LARGE SCALE GENOMIC DNA]</scope>
    <source>
        <strain evidence="9 10">FW100M-2</strain>
    </source>
</reference>
<dbReference type="GO" id="GO:0022857">
    <property type="term" value="F:transmembrane transporter activity"/>
    <property type="evidence" value="ECO:0007669"/>
    <property type="project" value="InterPro"/>
</dbReference>
<dbReference type="CDD" id="cd17502">
    <property type="entry name" value="MFS_Azr1_MDR_like"/>
    <property type="match status" value="1"/>
</dbReference>
<feature type="domain" description="Major facilitator superfamily (MFS) profile" evidence="8">
    <location>
        <begin position="12"/>
        <end position="460"/>
    </location>
</feature>
<evidence type="ECO:0000256" key="1">
    <source>
        <dbReference type="ARBA" id="ARBA00004651"/>
    </source>
</evidence>
<feature type="transmembrane region" description="Helical" evidence="7">
    <location>
        <begin position="77"/>
        <end position="95"/>
    </location>
</feature>
<dbReference type="InterPro" id="IPR011701">
    <property type="entry name" value="MFS"/>
</dbReference>
<keyword evidence="10" id="KW-1185">Reference proteome</keyword>
<dbReference type="Proteomes" id="UP000293568">
    <property type="component" value="Chromosome"/>
</dbReference>
<dbReference type="SUPFAM" id="SSF103473">
    <property type="entry name" value="MFS general substrate transporter"/>
    <property type="match status" value="1"/>
</dbReference>
<dbReference type="PRINTS" id="PR01036">
    <property type="entry name" value="TCRTETB"/>
</dbReference>
<evidence type="ECO:0000256" key="2">
    <source>
        <dbReference type="ARBA" id="ARBA00022448"/>
    </source>
</evidence>
<evidence type="ECO:0000256" key="3">
    <source>
        <dbReference type="ARBA" id="ARBA00022475"/>
    </source>
</evidence>
<dbReference type="FunFam" id="1.20.1720.10:FF:000004">
    <property type="entry name" value="EmrB/QacA family drug resistance transporter"/>
    <property type="match status" value="1"/>
</dbReference>
<dbReference type="EMBL" id="CP035492">
    <property type="protein sequence ID" value="QAY65708.1"/>
    <property type="molecule type" value="Genomic_DNA"/>
</dbReference>
<evidence type="ECO:0000256" key="4">
    <source>
        <dbReference type="ARBA" id="ARBA00022692"/>
    </source>
</evidence>
<evidence type="ECO:0000313" key="9">
    <source>
        <dbReference type="EMBL" id="QAY65708.1"/>
    </source>
</evidence>